<dbReference type="RefSeq" id="XP_003032026.1">
    <property type="nucleotide sequence ID" value="XM_003031980.1"/>
</dbReference>
<dbReference type="Proteomes" id="UP000007431">
    <property type="component" value="Unassembled WGS sequence"/>
</dbReference>
<name>D8Q3W2_SCHCM</name>
<dbReference type="GeneID" id="9592683"/>
<proteinExistence type="predicted"/>
<dbReference type="AlphaFoldDB" id="D8Q3W2"/>
<dbReference type="VEuPathDB" id="FungiDB:SCHCODRAFT_02579710"/>
<accession>D8Q3W2</accession>
<protein>
    <submittedName>
        <fullName evidence="1">Uncharacterized protein</fullName>
    </submittedName>
</protein>
<dbReference type="HOGENOM" id="CLU_1170900_0_0_1"/>
<dbReference type="eggNOG" id="ENOG502SXCR">
    <property type="taxonomic scope" value="Eukaryota"/>
</dbReference>
<dbReference type="InParanoid" id="D8Q3W2"/>
<reference evidence="1 2" key="1">
    <citation type="journal article" date="2010" name="Nat. Biotechnol.">
        <title>Genome sequence of the model mushroom Schizophyllum commune.</title>
        <authorList>
            <person name="Ohm R.A."/>
            <person name="de Jong J.F."/>
            <person name="Lugones L.G."/>
            <person name="Aerts A."/>
            <person name="Kothe E."/>
            <person name="Stajich J.E."/>
            <person name="de Vries R.P."/>
            <person name="Record E."/>
            <person name="Levasseur A."/>
            <person name="Baker S.E."/>
            <person name="Bartholomew K.A."/>
            <person name="Coutinho P.M."/>
            <person name="Erdmann S."/>
            <person name="Fowler T.J."/>
            <person name="Gathman A.C."/>
            <person name="Lombard V."/>
            <person name="Henrissat B."/>
            <person name="Knabe N."/>
            <person name="Kuees U."/>
            <person name="Lilly W.W."/>
            <person name="Lindquist E."/>
            <person name="Lucas S."/>
            <person name="Magnuson J.K."/>
            <person name="Piumi F."/>
            <person name="Raudaskoski M."/>
            <person name="Salamov A."/>
            <person name="Schmutz J."/>
            <person name="Schwarze F.W.M.R."/>
            <person name="vanKuyk P.A."/>
            <person name="Horton J.S."/>
            <person name="Grigoriev I.V."/>
            <person name="Woesten H.A.B."/>
        </authorList>
    </citation>
    <scope>NUCLEOTIDE SEQUENCE [LARGE SCALE GENOMIC DNA]</scope>
    <source>
        <strain evidence="2">H4-8 / FGSC 9210</strain>
    </source>
</reference>
<sequence length="270" mass="30520">MTVDCSSLTCTTVAASAEPISSECPPEQQLPPRVLQASPLDVYPHTFLPNIDTRKLPSPPDGDSASEYSFPRCVSPDRYFSLFPSWRLGIHLHGQHEMRPVDLAYFRPDADVCKEVFLIIYTEQPEPRDRHWGLRWVVSARSNPDRLANRAARCLELYAHVRSKHLVNWGPITQQHHLYVAHQISSISLGVLTLEQRRQLEAIAWNVPICLPDGEWNCQNWVCAVLVIAVARGVLDGGRVRSVLDRALQKEVRSDPSPFERRKSSDVASL</sequence>
<keyword evidence="2" id="KW-1185">Reference proteome</keyword>
<evidence type="ECO:0000313" key="2">
    <source>
        <dbReference type="Proteomes" id="UP000007431"/>
    </source>
</evidence>
<feature type="non-terminal residue" evidence="1">
    <location>
        <position position="270"/>
    </location>
</feature>
<dbReference type="EMBL" id="GL377306">
    <property type="protein sequence ID" value="EFI97123.1"/>
    <property type="molecule type" value="Genomic_DNA"/>
</dbReference>
<dbReference type="OrthoDB" id="37659at2759"/>
<organism evidence="2">
    <name type="scientific">Schizophyllum commune (strain H4-8 / FGSC 9210)</name>
    <name type="common">Split gill fungus</name>
    <dbReference type="NCBI Taxonomy" id="578458"/>
    <lineage>
        <taxon>Eukaryota</taxon>
        <taxon>Fungi</taxon>
        <taxon>Dikarya</taxon>
        <taxon>Basidiomycota</taxon>
        <taxon>Agaricomycotina</taxon>
        <taxon>Agaricomycetes</taxon>
        <taxon>Agaricomycetidae</taxon>
        <taxon>Agaricales</taxon>
        <taxon>Schizophyllaceae</taxon>
        <taxon>Schizophyllum</taxon>
    </lineage>
</organism>
<gene>
    <name evidence="1" type="ORF">SCHCODRAFT_108685</name>
</gene>
<dbReference type="KEGG" id="scm:SCHCO_02579710"/>
<evidence type="ECO:0000313" key="1">
    <source>
        <dbReference type="EMBL" id="EFI97123.1"/>
    </source>
</evidence>